<keyword evidence="3" id="KW-0804">Transcription</keyword>
<dbReference type="GO" id="GO:0000976">
    <property type="term" value="F:transcription cis-regulatory region binding"/>
    <property type="evidence" value="ECO:0007669"/>
    <property type="project" value="TreeGrafter"/>
</dbReference>
<dbReference type="PANTHER" id="PTHR30146">
    <property type="entry name" value="LACI-RELATED TRANSCRIPTIONAL REPRESSOR"/>
    <property type="match status" value="1"/>
</dbReference>
<evidence type="ECO:0000256" key="3">
    <source>
        <dbReference type="ARBA" id="ARBA00023163"/>
    </source>
</evidence>
<dbReference type="GO" id="GO:0003700">
    <property type="term" value="F:DNA-binding transcription factor activity"/>
    <property type="evidence" value="ECO:0007669"/>
    <property type="project" value="TreeGrafter"/>
</dbReference>
<evidence type="ECO:0000313" key="5">
    <source>
        <dbReference type="EMBL" id="KAF1045075.1"/>
    </source>
</evidence>
<keyword evidence="2" id="KW-0238">DNA-binding</keyword>
<dbReference type="Pfam" id="PF00356">
    <property type="entry name" value="LacI"/>
    <property type="match status" value="1"/>
</dbReference>
<dbReference type="Gene3D" id="3.40.50.2300">
    <property type="match status" value="2"/>
</dbReference>
<sequence>MKRKPETTAAALPARAITKEDVARAAGVSHITVSRVINTPEKVSPETRAKVESFIASMGYIPNMLAGGLASRRTRIVAAIVPTISHSIFAETVRGLSEQLSLQGYQLLLGQTNYSEEAETALVEAFIGRRVDGLVLTGVQHAARTRQRLKAAGIPVVETWDLTRRPIDMLAGFDNHDAGRAMGNYLYGKGYRRMAFVGGEDPRGVARFTGMREAVLAHGAAEPLHLMVPMGSFLHAGREAVGWLLDRHPGIDAAFFSNDVIAAGAAMECARRGVEVPGRIALAGFANLEIAPEVLPALTTVQISVHQIGLTAADMLLARFSGRSVEQPICDLGFSILERKST</sequence>
<dbReference type="CDD" id="cd01575">
    <property type="entry name" value="PBP1_GntR"/>
    <property type="match status" value="1"/>
</dbReference>
<dbReference type="CDD" id="cd01392">
    <property type="entry name" value="HTH_LacI"/>
    <property type="match status" value="1"/>
</dbReference>
<dbReference type="PANTHER" id="PTHR30146:SF33">
    <property type="entry name" value="TRANSCRIPTIONAL REGULATOR"/>
    <property type="match status" value="1"/>
</dbReference>
<name>A0A7V8FY51_9BURK</name>
<dbReference type="PROSITE" id="PS50932">
    <property type="entry name" value="HTH_LACI_2"/>
    <property type="match status" value="1"/>
</dbReference>
<organism evidence="5 6">
    <name type="scientific">Herbaspirillum frisingense</name>
    <dbReference type="NCBI Taxonomy" id="92645"/>
    <lineage>
        <taxon>Bacteria</taxon>
        <taxon>Pseudomonadati</taxon>
        <taxon>Pseudomonadota</taxon>
        <taxon>Betaproteobacteria</taxon>
        <taxon>Burkholderiales</taxon>
        <taxon>Oxalobacteraceae</taxon>
        <taxon>Herbaspirillum</taxon>
    </lineage>
</organism>
<dbReference type="AlphaFoldDB" id="A0A7V8FY51"/>
<evidence type="ECO:0000313" key="6">
    <source>
        <dbReference type="Proteomes" id="UP000462435"/>
    </source>
</evidence>
<accession>A0A7V8FY51</accession>
<dbReference type="InterPro" id="IPR000843">
    <property type="entry name" value="HTH_LacI"/>
</dbReference>
<dbReference type="Pfam" id="PF00532">
    <property type="entry name" value="Peripla_BP_1"/>
    <property type="match status" value="1"/>
</dbReference>
<dbReference type="SMART" id="SM00354">
    <property type="entry name" value="HTH_LACI"/>
    <property type="match status" value="1"/>
</dbReference>
<protein>
    <submittedName>
        <fullName evidence="5">HTH-type transcriptional regulator GntR</fullName>
    </submittedName>
</protein>
<dbReference type="Gene3D" id="1.10.260.40">
    <property type="entry name" value="lambda repressor-like DNA-binding domains"/>
    <property type="match status" value="1"/>
</dbReference>
<feature type="domain" description="HTH lacI-type" evidence="4">
    <location>
        <begin position="17"/>
        <end position="71"/>
    </location>
</feature>
<evidence type="ECO:0000256" key="2">
    <source>
        <dbReference type="ARBA" id="ARBA00023125"/>
    </source>
</evidence>
<keyword evidence="1" id="KW-0805">Transcription regulation</keyword>
<dbReference type="EMBL" id="WNDX01000035">
    <property type="protein sequence ID" value="KAF1045075.1"/>
    <property type="molecule type" value="Genomic_DNA"/>
</dbReference>
<comment type="caution">
    <text evidence="5">The sequence shown here is derived from an EMBL/GenBank/DDBJ whole genome shotgun (WGS) entry which is preliminary data.</text>
</comment>
<dbReference type="InterPro" id="IPR010982">
    <property type="entry name" value="Lambda_DNA-bd_dom_sf"/>
</dbReference>
<dbReference type="InterPro" id="IPR028082">
    <property type="entry name" value="Peripla_BP_I"/>
</dbReference>
<proteinExistence type="predicted"/>
<evidence type="ECO:0000256" key="1">
    <source>
        <dbReference type="ARBA" id="ARBA00023015"/>
    </source>
</evidence>
<dbReference type="SUPFAM" id="SSF53822">
    <property type="entry name" value="Periplasmic binding protein-like I"/>
    <property type="match status" value="1"/>
</dbReference>
<dbReference type="SUPFAM" id="SSF47413">
    <property type="entry name" value="lambda repressor-like DNA-binding domains"/>
    <property type="match status" value="1"/>
</dbReference>
<evidence type="ECO:0000259" key="4">
    <source>
        <dbReference type="PROSITE" id="PS50932"/>
    </source>
</evidence>
<dbReference type="InterPro" id="IPR001761">
    <property type="entry name" value="Peripla_BP/Lac1_sug-bd_dom"/>
</dbReference>
<dbReference type="Proteomes" id="UP000462435">
    <property type="component" value="Unassembled WGS sequence"/>
</dbReference>
<reference evidence="6" key="1">
    <citation type="journal article" date="2020" name="MBio">
        <title>Horizontal gene transfer to a defensive symbiont with a reduced genome amongst a multipartite beetle microbiome.</title>
        <authorList>
            <person name="Waterworth S.C."/>
            <person name="Florez L.V."/>
            <person name="Rees E.R."/>
            <person name="Hertweck C."/>
            <person name="Kaltenpoth M."/>
            <person name="Kwan J.C."/>
        </authorList>
    </citation>
    <scope>NUCLEOTIDE SEQUENCE [LARGE SCALE GENOMIC DNA]</scope>
</reference>
<gene>
    <name evidence="5" type="primary">gntR_4</name>
    <name evidence="5" type="ORF">GAK35_01529</name>
</gene>